<dbReference type="GO" id="GO:0008712">
    <property type="term" value="F:ADP-glyceromanno-heptose 6-epimerase activity"/>
    <property type="evidence" value="ECO:0007669"/>
    <property type="project" value="UniProtKB-UniRule"/>
</dbReference>
<feature type="binding site" evidence="4">
    <location>
        <position position="213"/>
    </location>
    <ligand>
        <name>substrate</name>
    </ligand>
</feature>
<keyword evidence="3 4" id="KW-0119">Carbohydrate metabolism</keyword>
<feature type="binding site" evidence="4">
    <location>
        <position position="143"/>
    </location>
    <ligand>
        <name>NADP(+)</name>
        <dbReference type="ChEBI" id="CHEBI:58349"/>
    </ligand>
</feature>
<dbReference type="GO" id="GO:0005975">
    <property type="term" value="P:carbohydrate metabolic process"/>
    <property type="evidence" value="ECO:0007669"/>
    <property type="project" value="UniProtKB-UniRule"/>
</dbReference>
<proteinExistence type="inferred from homology"/>
<dbReference type="EMBL" id="CABFVA020000070">
    <property type="protein sequence ID" value="VVM06581.1"/>
    <property type="molecule type" value="Genomic_DNA"/>
</dbReference>
<dbReference type="InterPro" id="IPR001509">
    <property type="entry name" value="Epimerase_deHydtase"/>
</dbReference>
<evidence type="ECO:0000313" key="7">
    <source>
        <dbReference type="EMBL" id="VVM06581.1"/>
    </source>
</evidence>
<feature type="binding site" evidence="4">
    <location>
        <position position="92"/>
    </location>
    <ligand>
        <name>NADP(+)</name>
        <dbReference type="ChEBI" id="CHEBI:58349"/>
    </ligand>
</feature>
<feature type="binding site" evidence="4">
    <location>
        <position position="39"/>
    </location>
    <ligand>
        <name>NADP(+)</name>
        <dbReference type="ChEBI" id="CHEBI:58349"/>
    </ligand>
</feature>
<dbReference type="InterPro" id="IPR036291">
    <property type="entry name" value="NAD(P)-bd_dom_sf"/>
</dbReference>
<evidence type="ECO:0000313" key="8">
    <source>
        <dbReference type="Proteomes" id="UP000334923"/>
    </source>
</evidence>
<evidence type="ECO:0000256" key="4">
    <source>
        <dbReference type="HAMAP-Rule" id="MF_01601"/>
    </source>
</evidence>
<feature type="binding site" evidence="4">
    <location>
        <position position="179"/>
    </location>
    <ligand>
        <name>substrate</name>
    </ligand>
</feature>
<feature type="active site" description="Proton acceptor" evidence="4">
    <location>
        <position position="177"/>
    </location>
</feature>
<feature type="binding site" evidence="4">
    <location>
        <begin position="200"/>
        <end position="203"/>
    </location>
    <ligand>
        <name>substrate</name>
    </ligand>
</feature>
<dbReference type="GO" id="GO:0050661">
    <property type="term" value="F:NADP binding"/>
    <property type="evidence" value="ECO:0007669"/>
    <property type="project" value="InterPro"/>
</dbReference>
<feature type="binding site" evidence="4">
    <location>
        <begin position="32"/>
        <end position="33"/>
    </location>
    <ligand>
        <name>NADP(+)</name>
        <dbReference type="ChEBI" id="CHEBI:58349"/>
    </ligand>
</feature>
<dbReference type="UniPathway" id="UPA00356">
    <property type="reaction ID" value="UER00440"/>
</dbReference>
<feature type="binding site" evidence="4">
    <location>
        <position position="292"/>
    </location>
    <ligand>
        <name>substrate</name>
    </ligand>
</feature>
<name>A0A5E6MEA0_9BACT</name>
<reference evidence="7 8" key="1">
    <citation type="submission" date="2019-09" db="EMBL/GenBank/DDBJ databases">
        <authorList>
            <person name="Cremers G."/>
        </authorList>
    </citation>
    <scope>NUCLEOTIDE SEQUENCE [LARGE SCALE GENOMIC DNA]</scope>
    <source>
        <strain evidence="7">4A</strain>
    </source>
</reference>
<evidence type="ECO:0000256" key="5">
    <source>
        <dbReference type="SAM" id="MobiDB-lite"/>
    </source>
</evidence>
<gene>
    <name evidence="7" type="primary">gmhD</name>
    <name evidence="4" type="synonym">hldD</name>
    <name evidence="7" type="synonym">rfaD</name>
    <name evidence="7" type="ORF">MAMT_01293</name>
</gene>
<comment type="cofactor">
    <cofactor evidence="4">
        <name>NADP(+)</name>
        <dbReference type="ChEBI" id="CHEBI:58349"/>
    </cofactor>
    <text evidence="4">Binds 1 NADP(+) per subunit.</text>
</comment>
<dbReference type="SUPFAM" id="SSF51735">
    <property type="entry name" value="NAD(P)-binding Rossmann-fold domains"/>
    <property type="match status" value="1"/>
</dbReference>
<accession>A0A5E6MEA0</accession>
<feature type="binding site" evidence="4">
    <location>
        <position position="169"/>
    </location>
    <ligand>
        <name>NADP(+)</name>
        <dbReference type="ChEBI" id="CHEBI:58349"/>
    </ligand>
</feature>
<dbReference type="NCBIfam" id="TIGR02197">
    <property type="entry name" value="heptose_epim"/>
    <property type="match status" value="1"/>
</dbReference>
<feature type="region of interest" description="Disordered" evidence="5">
    <location>
        <begin position="334"/>
        <end position="355"/>
    </location>
</feature>
<comment type="subunit">
    <text evidence="4">Homopentamer.</text>
</comment>
<comment type="function">
    <text evidence="4">Catalyzes the interconversion between ADP-D-glycero-beta-D-manno-heptose and ADP-L-glycero-beta-D-manno-heptose via an epimerization at carbon 6 of the heptose.</text>
</comment>
<keyword evidence="1 4" id="KW-0521">NADP</keyword>
<protein>
    <recommendedName>
        <fullName evidence="4">ADP-L-glycero-D-manno-heptose-6-epimerase</fullName>
        <ecNumber evidence="4">5.1.3.20</ecNumber>
    </recommendedName>
    <alternativeName>
        <fullName evidence="4">ADP-L-glycero-beta-D-manno-heptose-6-epimerase</fullName>
        <shortName evidence="4">ADP-glyceromanno-heptose 6-epimerase</shortName>
        <shortName evidence="4">ADP-hep 6-epimerase</shortName>
        <shortName evidence="4">AGME</shortName>
    </alternativeName>
</protein>
<feature type="binding site" evidence="4">
    <location>
        <begin position="11"/>
        <end position="12"/>
    </location>
    <ligand>
        <name>NADP(+)</name>
        <dbReference type="ChEBI" id="CHEBI:58349"/>
    </ligand>
</feature>
<dbReference type="EC" id="5.1.3.20" evidence="4"/>
<comment type="catalytic activity">
    <reaction evidence="4">
        <text>ADP-D-glycero-beta-D-manno-heptose = ADP-L-glycero-beta-D-manno-heptose</text>
        <dbReference type="Rhea" id="RHEA:17577"/>
        <dbReference type="ChEBI" id="CHEBI:59967"/>
        <dbReference type="ChEBI" id="CHEBI:61506"/>
        <dbReference type="EC" id="5.1.3.20"/>
    </reaction>
</comment>
<dbReference type="GO" id="GO:0097171">
    <property type="term" value="P:ADP-L-glycero-beta-D-manno-heptose biosynthetic process"/>
    <property type="evidence" value="ECO:0007669"/>
    <property type="project" value="UniProtKB-UniPathway"/>
</dbReference>
<keyword evidence="8" id="KW-1185">Reference proteome</keyword>
<dbReference type="PANTHER" id="PTHR43103">
    <property type="entry name" value="NUCLEOSIDE-DIPHOSPHATE-SUGAR EPIMERASE"/>
    <property type="match status" value="1"/>
</dbReference>
<dbReference type="Gene3D" id="3.90.25.10">
    <property type="entry name" value="UDP-galactose 4-epimerase, domain 1"/>
    <property type="match status" value="1"/>
</dbReference>
<feature type="binding site" evidence="4">
    <location>
        <position position="54"/>
    </location>
    <ligand>
        <name>NADP(+)</name>
        <dbReference type="ChEBI" id="CHEBI:58349"/>
    </ligand>
</feature>
<evidence type="ECO:0000259" key="6">
    <source>
        <dbReference type="Pfam" id="PF01370"/>
    </source>
</evidence>
<organism evidence="7 8">
    <name type="scientific">Methylacidimicrobium tartarophylax</name>
    <dbReference type="NCBI Taxonomy" id="1041768"/>
    <lineage>
        <taxon>Bacteria</taxon>
        <taxon>Pseudomonadati</taxon>
        <taxon>Verrucomicrobiota</taxon>
        <taxon>Methylacidimicrobium</taxon>
    </lineage>
</organism>
<dbReference type="PANTHER" id="PTHR43103:SF3">
    <property type="entry name" value="ADP-L-GLYCERO-D-MANNO-HEPTOSE-6-EPIMERASE"/>
    <property type="match status" value="1"/>
</dbReference>
<evidence type="ECO:0000256" key="1">
    <source>
        <dbReference type="ARBA" id="ARBA00022857"/>
    </source>
</evidence>
<dbReference type="Pfam" id="PF01370">
    <property type="entry name" value="Epimerase"/>
    <property type="match status" value="1"/>
</dbReference>
<dbReference type="InterPro" id="IPR011912">
    <property type="entry name" value="Heptose_epim"/>
</dbReference>
<dbReference type="Proteomes" id="UP000334923">
    <property type="component" value="Unassembled WGS sequence"/>
</dbReference>
<dbReference type="HAMAP" id="MF_01601">
    <property type="entry name" value="Heptose_epimerase"/>
    <property type="match status" value="1"/>
</dbReference>
<comment type="domain">
    <text evidence="4">Contains a large N-terminal NADP-binding domain, and a smaller C-terminal substrate-binding domain.</text>
</comment>
<dbReference type="AlphaFoldDB" id="A0A5E6MEA0"/>
<dbReference type="OrthoDB" id="9811743at2"/>
<feature type="binding site" evidence="4">
    <location>
        <position position="186"/>
    </location>
    <ligand>
        <name>substrate</name>
    </ligand>
</feature>
<evidence type="ECO:0000256" key="2">
    <source>
        <dbReference type="ARBA" id="ARBA00023235"/>
    </source>
</evidence>
<feature type="binding site" evidence="4">
    <location>
        <position position="177"/>
    </location>
    <ligand>
        <name>NADP(+)</name>
        <dbReference type="ChEBI" id="CHEBI:58349"/>
    </ligand>
</feature>
<feature type="binding site" evidence="4">
    <location>
        <begin position="75"/>
        <end position="79"/>
    </location>
    <ligand>
        <name>NADP(+)</name>
        <dbReference type="ChEBI" id="CHEBI:58349"/>
    </ligand>
</feature>
<dbReference type="Gene3D" id="3.40.50.720">
    <property type="entry name" value="NAD(P)-binding Rossmann-like Domain"/>
    <property type="match status" value="1"/>
</dbReference>
<sequence>MRIIVTGAAGFIGSNLVRALNARGYGNILAVDNLAATEKFHNLVGLQIEDYLDKNRFYEEFAAGRYGSAEAVFHQGACSSTVERDGRYMMENNYRASRTLLEGCRRQGARLIYASSAAVYGTNPDCVEQPRAEHPLNVYGYSKLLFDQVVRRELTQSSRQIVGLRYFNVYGPGEAHKGRMASVAFHQFGQYLREGKVRLFGAYGGYDPGEQERDFLWIDDLVSVSLWFWDHPEKSGIFNLGTGRAQSFNALALSVVNALRQQQGKKEVSQKELVARGEIEYVDFPEELKGKYQTRTQADLTRLRGAGCEHQFLPVEEGVPAYVLRLWESRSHERKGAPPIPFASVSKQDPLGGGK</sequence>
<dbReference type="CDD" id="cd05248">
    <property type="entry name" value="ADP_GME_SDR_e"/>
    <property type="match status" value="1"/>
</dbReference>
<feature type="binding site" evidence="4">
    <location>
        <position position="168"/>
    </location>
    <ligand>
        <name>substrate</name>
    </ligand>
</feature>
<feature type="active site" description="Proton acceptor" evidence="4">
    <location>
        <position position="139"/>
    </location>
</feature>
<keyword evidence="2 4" id="KW-0413">Isomerase</keyword>
<dbReference type="RefSeq" id="WP_142660145.1">
    <property type="nucleotide sequence ID" value="NZ_CABFVA020000070.1"/>
</dbReference>
<feature type="domain" description="NAD-dependent epimerase/dehydratase" evidence="6">
    <location>
        <begin position="3"/>
        <end position="241"/>
    </location>
</feature>
<comment type="pathway">
    <text evidence="4">Nucleotide-sugar biosynthesis; ADP-L-glycero-beta-D-manno-heptose biosynthesis; ADP-L-glycero-beta-D-manno-heptose from D-glycero-beta-D-manno-heptose 7-phosphate: step 4/4.</text>
</comment>
<evidence type="ECO:0000256" key="3">
    <source>
        <dbReference type="ARBA" id="ARBA00023277"/>
    </source>
</evidence>
<comment type="similarity">
    <text evidence="4">Belongs to the NAD(P)-dependent epimerase/dehydratase family. HldD subfamily.</text>
</comment>